<reference evidence="1 2" key="1">
    <citation type="journal article" date="2013" name="BMC Genomics">
        <title>Comparative genomics of Campylobacter concisus isolates reveals genetic diversity and provides insights into disease association.</title>
        <authorList>
            <person name="Deshpande N.P."/>
            <person name="Kaakoush N.O."/>
            <person name="Wilkins M.R."/>
            <person name="Mitchell H.M."/>
        </authorList>
    </citation>
    <scope>NUCLEOTIDE SEQUENCE [LARGE SCALE GENOMIC DNA]</scope>
    <source>
        <strain evidence="1 2">UNSWCS</strain>
    </source>
</reference>
<accession>U2FE23</accession>
<dbReference type="RefSeq" id="WP_021087735.1">
    <property type="nucleotide sequence ID" value="NZ_ANNG01000021.1"/>
</dbReference>
<organism evidence="1 2">
    <name type="scientific">Campylobacter concisus UNSWCS</name>
    <dbReference type="NCBI Taxonomy" id="1242968"/>
    <lineage>
        <taxon>Bacteria</taxon>
        <taxon>Pseudomonadati</taxon>
        <taxon>Campylobacterota</taxon>
        <taxon>Epsilonproteobacteria</taxon>
        <taxon>Campylobacterales</taxon>
        <taxon>Campylobacteraceae</taxon>
        <taxon>Campylobacter</taxon>
    </lineage>
</organism>
<evidence type="ECO:0000313" key="1">
    <source>
        <dbReference type="EMBL" id="ERJ28672.1"/>
    </source>
</evidence>
<dbReference type="PATRIC" id="fig|1242968.3.peg.1182"/>
<dbReference type="EMBL" id="ANNG01000021">
    <property type="protein sequence ID" value="ERJ28672.1"/>
    <property type="molecule type" value="Genomic_DNA"/>
</dbReference>
<protein>
    <submittedName>
        <fullName evidence="1">Uncharacterized protein</fullName>
    </submittedName>
</protein>
<evidence type="ECO:0000313" key="2">
    <source>
        <dbReference type="Proteomes" id="UP000016620"/>
    </source>
</evidence>
<name>U2FE23_9BACT</name>
<dbReference type="AlphaFoldDB" id="U2FE23"/>
<gene>
    <name evidence="1" type="ORF">UNSWCS_946</name>
</gene>
<dbReference type="Proteomes" id="UP000016620">
    <property type="component" value="Unassembled WGS sequence"/>
</dbReference>
<proteinExistence type="predicted"/>
<sequence length="58" mass="6790">MKNLKLIFISALLITLNLYSIEKIQHSFDCFKAKTRVEKLVCSDEDISRVDRDMQKSI</sequence>
<comment type="caution">
    <text evidence="1">The sequence shown here is derived from an EMBL/GenBank/DDBJ whole genome shotgun (WGS) entry which is preliminary data.</text>
</comment>